<gene>
    <name evidence="6" type="ORF">ONB1V03_LOCUS17377</name>
</gene>
<feature type="non-terminal residue" evidence="6">
    <location>
        <position position="1"/>
    </location>
</feature>
<evidence type="ECO:0000256" key="2">
    <source>
        <dbReference type="ARBA" id="ARBA00023054"/>
    </source>
</evidence>
<dbReference type="GO" id="GO:0034271">
    <property type="term" value="C:phosphatidylinositol 3-kinase complex, class III, type I"/>
    <property type="evidence" value="ECO:0007669"/>
    <property type="project" value="TreeGrafter"/>
</dbReference>
<evidence type="ECO:0008006" key="8">
    <source>
        <dbReference type="Google" id="ProtNLM"/>
    </source>
</evidence>
<dbReference type="GO" id="GO:0045324">
    <property type="term" value="P:late endosome to vacuole transport"/>
    <property type="evidence" value="ECO:0007669"/>
    <property type="project" value="TreeGrafter"/>
</dbReference>
<feature type="domain" description="Atg6/beclin coiled-coil" evidence="5">
    <location>
        <begin position="142"/>
        <end position="273"/>
    </location>
</feature>
<dbReference type="GO" id="GO:0043548">
    <property type="term" value="F:phosphatidylinositol 3-kinase binding"/>
    <property type="evidence" value="ECO:0007669"/>
    <property type="project" value="TreeGrafter"/>
</dbReference>
<evidence type="ECO:0000259" key="4">
    <source>
        <dbReference type="Pfam" id="PF04111"/>
    </source>
</evidence>
<dbReference type="EMBL" id="OC936211">
    <property type="protein sequence ID" value="CAD7660814.1"/>
    <property type="molecule type" value="Genomic_DNA"/>
</dbReference>
<dbReference type="InterPro" id="IPR007243">
    <property type="entry name" value="Atg6/Beclin"/>
</dbReference>
<dbReference type="GO" id="GO:0030674">
    <property type="term" value="F:protein-macromolecule adaptor activity"/>
    <property type="evidence" value="ECO:0007669"/>
    <property type="project" value="TreeGrafter"/>
</dbReference>
<dbReference type="Pfam" id="PF04111">
    <property type="entry name" value="APG6"/>
    <property type="match status" value="1"/>
</dbReference>
<feature type="domain" description="Atg6 BARA" evidence="4">
    <location>
        <begin position="278"/>
        <end position="465"/>
    </location>
</feature>
<dbReference type="Proteomes" id="UP000728032">
    <property type="component" value="Unassembled WGS sequence"/>
</dbReference>
<dbReference type="Gene3D" id="1.10.418.40">
    <property type="entry name" value="Autophagy protein 6/Beclin 1"/>
    <property type="match status" value="1"/>
</dbReference>
<feature type="region of interest" description="Disordered" evidence="3">
    <location>
        <begin position="93"/>
        <end position="119"/>
    </location>
</feature>
<organism evidence="6">
    <name type="scientific">Oppiella nova</name>
    <dbReference type="NCBI Taxonomy" id="334625"/>
    <lineage>
        <taxon>Eukaryota</taxon>
        <taxon>Metazoa</taxon>
        <taxon>Ecdysozoa</taxon>
        <taxon>Arthropoda</taxon>
        <taxon>Chelicerata</taxon>
        <taxon>Arachnida</taxon>
        <taxon>Acari</taxon>
        <taxon>Acariformes</taxon>
        <taxon>Sarcoptiformes</taxon>
        <taxon>Oribatida</taxon>
        <taxon>Brachypylina</taxon>
        <taxon>Oppioidea</taxon>
        <taxon>Oppiidae</taxon>
        <taxon>Oppiella</taxon>
    </lineage>
</organism>
<dbReference type="GO" id="GO:0000407">
    <property type="term" value="C:phagophore assembly site"/>
    <property type="evidence" value="ECO:0007669"/>
    <property type="project" value="TreeGrafter"/>
</dbReference>
<comment type="similarity">
    <text evidence="1">Belongs to the beclin family.</text>
</comment>
<keyword evidence="7" id="KW-1185">Reference proteome</keyword>
<keyword evidence="2" id="KW-0175">Coiled coil</keyword>
<evidence type="ECO:0000259" key="5">
    <source>
        <dbReference type="Pfam" id="PF17675"/>
    </source>
</evidence>
<dbReference type="InterPro" id="IPR041691">
    <property type="entry name" value="Atg6/beclin_CC"/>
</dbReference>
<dbReference type="AlphaFoldDB" id="A0A7R9MIW5"/>
<feature type="compositionally biased region" description="Polar residues" evidence="3">
    <location>
        <begin position="110"/>
        <end position="119"/>
    </location>
</feature>
<dbReference type="OrthoDB" id="20368at2759"/>
<evidence type="ECO:0000256" key="1">
    <source>
        <dbReference type="ARBA" id="ARBA00005965"/>
    </source>
</evidence>
<dbReference type="GO" id="GO:0034272">
    <property type="term" value="C:phosphatidylinositol 3-kinase complex, class III, type II"/>
    <property type="evidence" value="ECO:0007669"/>
    <property type="project" value="TreeGrafter"/>
</dbReference>
<evidence type="ECO:0000256" key="3">
    <source>
        <dbReference type="SAM" id="MobiDB-lite"/>
    </source>
</evidence>
<dbReference type="GO" id="GO:0006995">
    <property type="term" value="P:cellular response to nitrogen starvation"/>
    <property type="evidence" value="ECO:0007669"/>
    <property type="project" value="TreeGrafter"/>
</dbReference>
<accession>A0A7R9MIW5</accession>
<feature type="compositionally biased region" description="Polar residues" evidence="3">
    <location>
        <begin position="93"/>
        <end position="102"/>
    </location>
</feature>
<evidence type="ECO:0000313" key="6">
    <source>
        <dbReference type="EMBL" id="CAD7660814.1"/>
    </source>
</evidence>
<dbReference type="GO" id="GO:0000045">
    <property type="term" value="P:autophagosome assembly"/>
    <property type="evidence" value="ECO:0007669"/>
    <property type="project" value="TreeGrafter"/>
</dbReference>
<dbReference type="PANTHER" id="PTHR12768:SF4">
    <property type="entry name" value="BECLIN-1"/>
    <property type="match status" value="1"/>
</dbReference>
<dbReference type="InterPro" id="IPR040455">
    <property type="entry name" value="Atg6_BARA"/>
</dbReference>
<proteinExistence type="inferred from homology"/>
<dbReference type="InterPro" id="IPR038274">
    <property type="entry name" value="Atg6/Beclin_C_sf"/>
</dbReference>
<dbReference type="PANTHER" id="PTHR12768">
    <property type="entry name" value="BECLIN 1"/>
    <property type="match status" value="1"/>
</dbReference>
<dbReference type="FunFam" id="1.10.418.40:FF:000001">
    <property type="entry name" value="beclin-1 isoform X1"/>
    <property type="match status" value="1"/>
</dbReference>
<dbReference type="Pfam" id="PF17675">
    <property type="entry name" value="APG6_N"/>
    <property type="match status" value="1"/>
</dbReference>
<evidence type="ECO:0000313" key="7">
    <source>
        <dbReference type="Proteomes" id="UP000728032"/>
    </source>
</evidence>
<name>A0A7R9MIW5_9ACAR</name>
<dbReference type="GO" id="GO:0000423">
    <property type="term" value="P:mitophagy"/>
    <property type="evidence" value="ECO:0007669"/>
    <property type="project" value="TreeGrafter"/>
</dbReference>
<reference evidence="6" key="1">
    <citation type="submission" date="2020-11" db="EMBL/GenBank/DDBJ databases">
        <authorList>
            <person name="Tran Van P."/>
        </authorList>
    </citation>
    <scope>NUCLEOTIDE SEQUENCE</scope>
</reference>
<sequence length="465" mass="54095">MTETTIGLIDVSFCCQRCCQPLRINSTLNTIDEQIISELNSDINSNTNRNDQKPFAVKDVHKNVIYKVVPPMPTSTATDPSNGNGFIVIEETTSSSQSTPVSGNDHKSESSGFSSTQKLSQEMRRLRQLFDILSDQSDVDHPLCEECADFVIDQMDHQLRQLEDESKEYNDYLNSMPSDDRGDQNDTQTEMNELMSKLQSLETIEKQLTQELNEVKEQQLKADEEIVRQENELKRLNVEEDKYWHEYNHIRHDIFICEDEQQSVDNQLRYAKTLFDKLKNTNVFNATFHIWHSGPFGTINNFRLGRLPTAPVEWGEINAAWGQSALLLHSLANKMNFTFKRFKIVPYGNHSFLESLEDRSRELPLYASGGIRYFWNNKFDNAMVAFLDCLQQFKEHVETQEKDFVLPYKMERDTIEDPNTNAKYSINCGECMNHLLMNCKPQRIQFNTEEQWTKALKFMLTNLKW</sequence>
<protein>
    <recommendedName>
        <fullName evidence="8">Beclin-1</fullName>
    </recommendedName>
</protein>
<dbReference type="EMBL" id="CAJPVJ010021386">
    <property type="protein sequence ID" value="CAG2177950.1"/>
    <property type="molecule type" value="Genomic_DNA"/>
</dbReference>